<dbReference type="InterPro" id="IPR010985">
    <property type="entry name" value="Ribbon_hlx_hlx"/>
</dbReference>
<proteinExistence type="predicted"/>
<evidence type="ECO:0000313" key="3">
    <source>
        <dbReference type="Proteomes" id="UP000537131"/>
    </source>
</evidence>
<gene>
    <name evidence="2" type="ORF">HBE96_21355</name>
</gene>
<comment type="caution">
    <text evidence="2">The sequence shown here is derived from an EMBL/GenBank/DDBJ whole genome shotgun (WGS) entry which is preliminary data.</text>
</comment>
<reference evidence="2 3" key="1">
    <citation type="submission" date="2020-04" db="EMBL/GenBank/DDBJ databases">
        <authorList>
            <person name="Doyle D.A."/>
        </authorList>
    </citation>
    <scope>NUCLEOTIDE SEQUENCE [LARGE SCALE GENOMIC DNA]</scope>
    <source>
        <strain evidence="2 3">P21</strain>
    </source>
</reference>
<name>A0A7Y0EKH4_9CLOT</name>
<dbReference type="Pfam" id="PF01402">
    <property type="entry name" value="RHH_1"/>
    <property type="match status" value="1"/>
</dbReference>
<dbReference type="EMBL" id="JABBNI010000063">
    <property type="protein sequence ID" value="NMM65135.1"/>
    <property type="molecule type" value="Genomic_DNA"/>
</dbReference>
<keyword evidence="3" id="KW-1185">Reference proteome</keyword>
<protein>
    <submittedName>
        <fullName evidence="2">Ribbon-helix-helix protein, CopG family</fullName>
    </submittedName>
</protein>
<dbReference type="AlphaFoldDB" id="A0A7Y0EKH4"/>
<sequence>MREDLKPGCFGYRRKRNISLLNNAVDEGEVATGIDWTRSSDESVYYEEELEEYNNEELIEGYEEATEEEHIEPMMIGKKPINLDKLKVKSNQQEMEKITIYLDKNLITILKMLKKDKRISSYSQLIKEALQEYLT</sequence>
<organism evidence="2 3">
    <name type="scientific">Clostridium muellerianum</name>
    <dbReference type="NCBI Taxonomy" id="2716538"/>
    <lineage>
        <taxon>Bacteria</taxon>
        <taxon>Bacillati</taxon>
        <taxon>Bacillota</taxon>
        <taxon>Clostridia</taxon>
        <taxon>Eubacteriales</taxon>
        <taxon>Clostridiaceae</taxon>
        <taxon>Clostridium</taxon>
    </lineage>
</organism>
<evidence type="ECO:0000313" key="2">
    <source>
        <dbReference type="EMBL" id="NMM65135.1"/>
    </source>
</evidence>
<accession>A0A7Y0EKH4</accession>
<dbReference type="GO" id="GO:0006355">
    <property type="term" value="P:regulation of DNA-templated transcription"/>
    <property type="evidence" value="ECO:0007669"/>
    <property type="project" value="InterPro"/>
</dbReference>
<evidence type="ECO:0000259" key="1">
    <source>
        <dbReference type="Pfam" id="PF01402"/>
    </source>
</evidence>
<dbReference type="InterPro" id="IPR002145">
    <property type="entry name" value="CopG"/>
</dbReference>
<dbReference type="Proteomes" id="UP000537131">
    <property type="component" value="Unassembled WGS sequence"/>
</dbReference>
<reference evidence="2 3" key="2">
    <citation type="submission" date="2020-06" db="EMBL/GenBank/DDBJ databases">
        <title>Complete Genome Sequence of Clostridium muelleri sp. nov. P21T, an Acid-Alcohol Producing Acetogen Isolated from Old Hay.</title>
        <authorList>
            <person name="Duncan K.E."/>
            <person name="Tanner R.S."/>
        </authorList>
    </citation>
    <scope>NUCLEOTIDE SEQUENCE [LARGE SCALE GENOMIC DNA]</scope>
    <source>
        <strain evidence="2 3">P21</strain>
    </source>
</reference>
<dbReference type="SUPFAM" id="SSF47598">
    <property type="entry name" value="Ribbon-helix-helix"/>
    <property type="match status" value="1"/>
</dbReference>
<dbReference type="RefSeq" id="WP_169299723.1">
    <property type="nucleotide sequence ID" value="NZ_JABBNI010000063.1"/>
</dbReference>
<feature type="domain" description="Ribbon-helix-helix protein CopG" evidence="1">
    <location>
        <begin position="97"/>
        <end position="135"/>
    </location>
</feature>